<gene>
    <name evidence="1" type="ordered locus">MAE_27030</name>
</gene>
<dbReference type="Proteomes" id="UP000001510">
    <property type="component" value="Chromosome"/>
</dbReference>
<evidence type="ECO:0000313" key="2">
    <source>
        <dbReference type="Proteomes" id="UP000001510"/>
    </source>
</evidence>
<name>B0JIM7_MICAN</name>
<dbReference type="HOGENOM" id="CLU_2569970_0_0_3"/>
<proteinExistence type="predicted"/>
<sequence length="81" mass="9341">MGHLGDELQGDHKRLFHSRQFQSLQFRERLPQSCHDYLARLENVPESHKSHRCVGQILLCCREVVALSLARDPVATFAPLF</sequence>
<accession>B0JIM7</accession>
<organism evidence="1 2">
    <name type="scientific">Microcystis aeruginosa (strain NIES-843 / IAM M-2473)</name>
    <dbReference type="NCBI Taxonomy" id="449447"/>
    <lineage>
        <taxon>Bacteria</taxon>
        <taxon>Bacillati</taxon>
        <taxon>Cyanobacteriota</taxon>
        <taxon>Cyanophyceae</taxon>
        <taxon>Oscillatoriophycideae</taxon>
        <taxon>Chroococcales</taxon>
        <taxon>Microcystaceae</taxon>
        <taxon>Microcystis</taxon>
    </lineage>
</organism>
<dbReference type="PaxDb" id="449447-MAE_27030"/>
<protein>
    <submittedName>
        <fullName evidence="1">Uncharacterized protein</fullName>
    </submittedName>
</protein>
<dbReference type="EMBL" id="AP009552">
    <property type="protein sequence ID" value="BAG02525.1"/>
    <property type="molecule type" value="Genomic_DNA"/>
</dbReference>
<dbReference type="EnsemblBacteria" id="BAG02525">
    <property type="protein sequence ID" value="BAG02525"/>
    <property type="gene ID" value="MAE_27030"/>
</dbReference>
<reference evidence="1 2" key="1">
    <citation type="journal article" date="2007" name="DNA Res.">
        <title>Complete genomic structure of the bloom-forming toxic cyanobacterium Microcystis aeruginosa NIES-843.</title>
        <authorList>
            <person name="Kaneko T."/>
            <person name="Nakajima N."/>
            <person name="Okamoto S."/>
            <person name="Suzuki I."/>
            <person name="Tanabe Y."/>
            <person name="Tamaoki M."/>
            <person name="Nakamura Y."/>
            <person name="Kasai F."/>
            <person name="Watanabe A."/>
            <person name="Kawashima K."/>
            <person name="Kishida Y."/>
            <person name="Ono A."/>
            <person name="Shimizu Y."/>
            <person name="Takahashi C."/>
            <person name="Minami C."/>
            <person name="Fujishiro T."/>
            <person name="Kohara M."/>
            <person name="Katoh M."/>
            <person name="Nakazaki N."/>
            <person name="Nakayama S."/>
            <person name="Yamada M."/>
            <person name="Tabata S."/>
            <person name="Watanabe M.M."/>
        </authorList>
    </citation>
    <scope>NUCLEOTIDE SEQUENCE [LARGE SCALE GENOMIC DNA]</scope>
    <source>
        <strain evidence="2">NIES-843 / IAM M-247</strain>
    </source>
</reference>
<dbReference type="KEGG" id="mar:MAE_27030"/>
<evidence type="ECO:0000313" key="1">
    <source>
        <dbReference type="EMBL" id="BAG02525.1"/>
    </source>
</evidence>
<keyword evidence="2" id="KW-1185">Reference proteome</keyword>
<dbReference type="AlphaFoldDB" id="B0JIM7"/>
<dbReference type="STRING" id="449447.MAE_27030"/>